<comment type="caution">
    <text evidence="1">The sequence shown here is derived from an EMBL/GenBank/DDBJ whole genome shotgun (WGS) entry which is preliminary data.</text>
</comment>
<protein>
    <submittedName>
        <fullName evidence="1">Uncharacterized protein</fullName>
    </submittedName>
</protein>
<reference evidence="1 2" key="1">
    <citation type="journal article" date="2018" name="Front. Plant Sci.">
        <title>Red Clover (Trifolium pratense) and Zigzag Clover (T. medium) - A Picture of Genomic Similarities and Differences.</title>
        <authorList>
            <person name="Dluhosova J."/>
            <person name="Istvanek J."/>
            <person name="Nedelnik J."/>
            <person name="Repkova J."/>
        </authorList>
    </citation>
    <scope>NUCLEOTIDE SEQUENCE [LARGE SCALE GENOMIC DNA]</scope>
    <source>
        <strain evidence="2">cv. 10/8</strain>
        <tissue evidence="1">Leaf</tissue>
    </source>
</reference>
<name>A0A392WLJ5_9FABA</name>
<dbReference type="AlphaFoldDB" id="A0A392WLJ5"/>
<feature type="non-terminal residue" evidence="1">
    <location>
        <position position="1"/>
    </location>
</feature>
<evidence type="ECO:0000313" key="2">
    <source>
        <dbReference type="Proteomes" id="UP000265520"/>
    </source>
</evidence>
<dbReference type="EMBL" id="LXQA011463750">
    <property type="protein sequence ID" value="MCI98090.1"/>
    <property type="molecule type" value="Genomic_DNA"/>
</dbReference>
<keyword evidence="2" id="KW-1185">Reference proteome</keyword>
<evidence type="ECO:0000313" key="1">
    <source>
        <dbReference type="EMBL" id="MCI98090.1"/>
    </source>
</evidence>
<accession>A0A392WLJ5</accession>
<organism evidence="1 2">
    <name type="scientific">Trifolium medium</name>
    <dbReference type="NCBI Taxonomy" id="97028"/>
    <lineage>
        <taxon>Eukaryota</taxon>
        <taxon>Viridiplantae</taxon>
        <taxon>Streptophyta</taxon>
        <taxon>Embryophyta</taxon>
        <taxon>Tracheophyta</taxon>
        <taxon>Spermatophyta</taxon>
        <taxon>Magnoliopsida</taxon>
        <taxon>eudicotyledons</taxon>
        <taxon>Gunneridae</taxon>
        <taxon>Pentapetalae</taxon>
        <taxon>rosids</taxon>
        <taxon>fabids</taxon>
        <taxon>Fabales</taxon>
        <taxon>Fabaceae</taxon>
        <taxon>Papilionoideae</taxon>
        <taxon>50 kb inversion clade</taxon>
        <taxon>NPAAA clade</taxon>
        <taxon>Hologalegina</taxon>
        <taxon>IRL clade</taxon>
        <taxon>Trifolieae</taxon>
        <taxon>Trifolium</taxon>
    </lineage>
</organism>
<dbReference type="Proteomes" id="UP000265520">
    <property type="component" value="Unassembled WGS sequence"/>
</dbReference>
<proteinExistence type="predicted"/>
<feature type="non-terminal residue" evidence="1">
    <location>
        <position position="43"/>
    </location>
</feature>
<sequence length="43" mass="4390">KQACANVPTAAVDGVAAVAKRVPPKPAVLKKVTAKPKPVEVIE</sequence>